<dbReference type="SUPFAM" id="SSF57756">
    <property type="entry name" value="Retrovirus zinc finger-like domains"/>
    <property type="match status" value="1"/>
</dbReference>
<proteinExistence type="predicted"/>
<gene>
    <name evidence="4" type="ORF">INT46_010837</name>
</gene>
<reference evidence="4" key="1">
    <citation type="submission" date="2020-12" db="EMBL/GenBank/DDBJ databases">
        <title>Metabolic potential, ecology and presence of endohyphal bacteria is reflected in genomic diversity of Mucoromycotina.</title>
        <authorList>
            <person name="Muszewska A."/>
            <person name="Okrasinska A."/>
            <person name="Steczkiewicz K."/>
            <person name="Drgas O."/>
            <person name="Orlowska M."/>
            <person name="Perlinska-Lenart U."/>
            <person name="Aleksandrzak-Piekarczyk T."/>
            <person name="Szatraj K."/>
            <person name="Zielenkiewicz U."/>
            <person name="Pilsyk S."/>
            <person name="Malc E."/>
            <person name="Mieczkowski P."/>
            <person name="Kruszewska J.S."/>
            <person name="Biernat P."/>
            <person name="Pawlowska J."/>
        </authorList>
    </citation>
    <scope>NUCLEOTIDE SEQUENCE</scope>
    <source>
        <strain evidence="4">CBS 226.32</strain>
    </source>
</reference>
<dbReference type="Proteomes" id="UP000650833">
    <property type="component" value="Unassembled WGS sequence"/>
</dbReference>
<dbReference type="PANTHER" id="PTHR33223:SF6">
    <property type="entry name" value="CCHC-TYPE DOMAIN-CONTAINING PROTEIN"/>
    <property type="match status" value="1"/>
</dbReference>
<dbReference type="AlphaFoldDB" id="A0A8H7QEN6"/>
<dbReference type="SMART" id="SM00343">
    <property type="entry name" value="ZnF_C2HC"/>
    <property type="match status" value="1"/>
</dbReference>
<dbReference type="Pfam" id="PF00098">
    <property type="entry name" value="zf-CCHC"/>
    <property type="match status" value="1"/>
</dbReference>
<dbReference type="InterPro" id="IPR036875">
    <property type="entry name" value="Znf_CCHC_sf"/>
</dbReference>
<dbReference type="Pfam" id="PF03732">
    <property type="entry name" value="Retrotrans_gag"/>
    <property type="match status" value="1"/>
</dbReference>
<name>A0A8H7QEN6_9FUNG</name>
<sequence length="359" mass="40372">MSSNNQTSKTGAMNNMLPSNGMRFVSSPSDFDGRNSNEAERWLIKLKQILKVNKVEDIETIMAIASSYLKDRALDWWFSIQESVESFGQFEDLFKKKFMKVIYEKAWKELKTVQQRPDEDVEGISNRLRQLFRDAGVTDEGTKKAIFVASVLPGLGYEMEKVLSNRKRITFEDLVDEATEHELLLVKYDRKKVDIYGLQKKSVAFEVDNSVNSISKDTMSEVSSINSVLSDLVNEMRALKISTVEQKELIQQQQTMIAQHNMVLQGGGNNSGYGGYNGNASYQRNIGGQRSFNDACFNCGEPGHMVRNCPYPPRRRQHSNFNGNGGNSNNGSGIVGQPHGNTNHSNNESNEMGKDMGHQ</sequence>
<feature type="domain" description="CCHC-type" evidence="3">
    <location>
        <begin position="296"/>
        <end position="310"/>
    </location>
</feature>
<evidence type="ECO:0000313" key="4">
    <source>
        <dbReference type="EMBL" id="KAG2191006.1"/>
    </source>
</evidence>
<organism evidence="4 5">
    <name type="scientific">Mucor plumbeus</name>
    <dbReference type="NCBI Taxonomy" id="97098"/>
    <lineage>
        <taxon>Eukaryota</taxon>
        <taxon>Fungi</taxon>
        <taxon>Fungi incertae sedis</taxon>
        <taxon>Mucoromycota</taxon>
        <taxon>Mucoromycotina</taxon>
        <taxon>Mucoromycetes</taxon>
        <taxon>Mucorales</taxon>
        <taxon>Mucorineae</taxon>
        <taxon>Mucoraceae</taxon>
        <taxon>Mucor</taxon>
    </lineage>
</organism>
<evidence type="ECO:0000256" key="2">
    <source>
        <dbReference type="SAM" id="MobiDB-lite"/>
    </source>
</evidence>
<dbReference type="PANTHER" id="PTHR33223">
    <property type="entry name" value="CCHC-TYPE DOMAIN-CONTAINING PROTEIN"/>
    <property type="match status" value="1"/>
</dbReference>
<keyword evidence="1" id="KW-0862">Zinc</keyword>
<accession>A0A8H7QEN6</accession>
<dbReference type="GO" id="GO:0003676">
    <property type="term" value="F:nucleic acid binding"/>
    <property type="evidence" value="ECO:0007669"/>
    <property type="project" value="InterPro"/>
</dbReference>
<feature type="compositionally biased region" description="Polar residues" evidence="2">
    <location>
        <begin position="339"/>
        <end position="350"/>
    </location>
</feature>
<keyword evidence="1" id="KW-0863">Zinc-finger</keyword>
<dbReference type="InterPro" id="IPR005162">
    <property type="entry name" value="Retrotrans_gag_dom"/>
</dbReference>
<feature type="region of interest" description="Disordered" evidence="2">
    <location>
        <begin position="312"/>
        <end position="359"/>
    </location>
</feature>
<dbReference type="Gene3D" id="4.10.60.10">
    <property type="entry name" value="Zinc finger, CCHC-type"/>
    <property type="match status" value="1"/>
</dbReference>
<keyword evidence="1" id="KW-0479">Metal-binding</keyword>
<dbReference type="OrthoDB" id="2283910at2759"/>
<dbReference type="GO" id="GO:0008270">
    <property type="term" value="F:zinc ion binding"/>
    <property type="evidence" value="ECO:0007669"/>
    <property type="project" value="UniProtKB-KW"/>
</dbReference>
<protein>
    <recommendedName>
        <fullName evidence="3">CCHC-type domain-containing protein</fullName>
    </recommendedName>
</protein>
<dbReference type="PROSITE" id="PS50158">
    <property type="entry name" value="ZF_CCHC"/>
    <property type="match status" value="1"/>
</dbReference>
<evidence type="ECO:0000256" key="1">
    <source>
        <dbReference type="PROSITE-ProRule" id="PRU00047"/>
    </source>
</evidence>
<evidence type="ECO:0000313" key="5">
    <source>
        <dbReference type="Proteomes" id="UP000650833"/>
    </source>
</evidence>
<comment type="caution">
    <text evidence="4">The sequence shown here is derived from an EMBL/GenBank/DDBJ whole genome shotgun (WGS) entry which is preliminary data.</text>
</comment>
<evidence type="ECO:0000259" key="3">
    <source>
        <dbReference type="PROSITE" id="PS50158"/>
    </source>
</evidence>
<dbReference type="InterPro" id="IPR001878">
    <property type="entry name" value="Znf_CCHC"/>
</dbReference>
<keyword evidence="5" id="KW-1185">Reference proteome</keyword>
<dbReference type="EMBL" id="JAEPRC010000879">
    <property type="protein sequence ID" value="KAG2191006.1"/>
    <property type="molecule type" value="Genomic_DNA"/>
</dbReference>